<sequence>MQSADRNLANRYLITGGTGFIGAYLVRRLVSMGCEVHILVRAQHSLWRLDDIKSRIHCWTGDLTEIHSISRAVRQVKPEVVVHLGGGSMGQPWTTDFSQLSASLEVNLHGTLNLVQAVSQAGVGLHSFVRIGGLLEYGEGPFPFVETQREQPVSIYAATQVATTAILNAIHRQCHFPVICLRLSSVYGPGRALDFFLPALIVAALKGSDFAMTSGEQQWDMLFIDDAVDAILTAAHSDCPSGEVINIGSGEVHTLKEIAQMVVKQIGNVGQLQIGAKAEPEGAIGNLICSIEKAERMLGWKPKTLLEDGLRETIQWYRENLDLLELKAEN</sequence>
<dbReference type="Gene3D" id="3.40.50.720">
    <property type="entry name" value="NAD(P)-binding Rossmann-like Domain"/>
    <property type="match status" value="1"/>
</dbReference>
<comment type="caution">
    <text evidence="4">The sequence shown here is derived from an EMBL/GenBank/DDBJ whole genome shotgun (WGS) entry which is preliminary data.</text>
</comment>
<name>A0ABT7I927_9GAMM</name>
<evidence type="ECO:0000313" key="5">
    <source>
        <dbReference type="Proteomes" id="UP001227964"/>
    </source>
</evidence>
<keyword evidence="5" id="KW-1185">Reference proteome</keyword>
<accession>A0ABT7I927</accession>
<dbReference type="InterPro" id="IPR001509">
    <property type="entry name" value="Epimerase_deHydtase"/>
</dbReference>
<dbReference type="PANTHER" id="PTHR43000">
    <property type="entry name" value="DTDP-D-GLUCOSE 4,6-DEHYDRATASE-RELATED"/>
    <property type="match status" value="1"/>
</dbReference>
<feature type="domain" description="NAD-dependent epimerase/dehydratase" evidence="3">
    <location>
        <begin position="13"/>
        <end position="248"/>
    </location>
</feature>
<dbReference type="RefSeq" id="WP_285388110.1">
    <property type="nucleotide sequence ID" value="NZ_JASSVS010000001.1"/>
</dbReference>
<evidence type="ECO:0000256" key="1">
    <source>
        <dbReference type="ARBA" id="ARBA00005125"/>
    </source>
</evidence>
<gene>
    <name evidence="4" type="ORF">QPM17_01335</name>
</gene>
<dbReference type="InterPro" id="IPR036291">
    <property type="entry name" value="NAD(P)-bd_dom_sf"/>
</dbReference>
<dbReference type="Proteomes" id="UP001227964">
    <property type="component" value="Unassembled WGS sequence"/>
</dbReference>
<comment type="pathway">
    <text evidence="1">Bacterial outer membrane biogenesis; LPS O-antigen biosynthesis.</text>
</comment>
<evidence type="ECO:0000313" key="4">
    <source>
        <dbReference type="EMBL" id="MDL0429753.1"/>
    </source>
</evidence>
<dbReference type="SUPFAM" id="SSF51735">
    <property type="entry name" value="NAD(P)-binding Rossmann-fold domains"/>
    <property type="match status" value="1"/>
</dbReference>
<organism evidence="4 5">
    <name type="scientific">Marinobacter azerbaijanicus</name>
    <dbReference type="NCBI Taxonomy" id="3050455"/>
    <lineage>
        <taxon>Bacteria</taxon>
        <taxon>Pseudomonadati</taxon>
        <taxon>Pseudomonadota</taxon>
        <taxon>Gammaproteobacteria</taxon>
        <taxon>Pseudomonadales</taxon>
        <taxon>Marinobacteraceae</taxon>
        <taxon>Marinobacter</taxon>
    </lineage>
</organism>
<dbReference type="Pfam" id="PF01370">
    <property type="entry name" value="Epimerase"/>
    <property type="match status" value="1"/>
</dbReference>
<protein>
    <submittedName>
        <fullName evidence="4">NAD(P)-dependent oxidoreductase</fullName>
    </submittedName>
</protein>
<dbReference type="EMBL" id="JASSVS010000001">
    <property type="protein sequence ID" value="MDL0429753.1"/>
    <property type="molecule type" value="Genomic_DNA"/>
</dbReference>
<evidence type="ECO:0000256" key="2">
    <source>
        <dbReference type="ARBA" id="ARBA00007637"/>
    </source>
</evidence>
<comment type="similarity">
    <text evidence="2">Belongs to the NAD(P)-dependent epimerase/dehydratase family.</text>
</comment>
<reference evidence="4 5" key="1">
    <citation type="submission" date="2023-06" db="EMBL/GenBank/DDBJ databases">
        <title>Marinobacter azerbaijanicus a moderately halophilic, isolated from Urmia Lake in Azerbaijan region of Iran.</title>
        <authorList>
            <person name="Sanchez-Porro C."/>
            <person name="Aghdam E.M."/>
            <person name="Saheb S.M."/>
            <person name="Tarhriz V."/>
            <person name="Kazemi E."/>
            <person name="Ammozegar M.A."/>
            <person name="Ventosa A."/>
            <person name="Hejazi M.S."/>
        </authorList>
    </citation>
    <scope>NUCLEOTIDE SEQUENCE [LARGE SCALE GENOMIC DNA]</scope>
    <source>
        <strain evidence="4 5">TBZ242</strain>
    </source>
</reference>
<proteinExistence type="inferred from homology"/>
<evidence type="ECO:0000259" key="3">
    <source>
        <dbReference type="Pfam" id="PF01370"/>
    </source>
</evidence>